<comment type="caution">
    <text evidence="1">The sequence shown here is derived from an EMBL/GenBank/DDBJ whole genome shotgun (WGS) entry which is preliminary data.</text>
</comment>
<evidence type="ECO:0000313" key="2">
    <source>
        <dbReference type="Proteomes" id="UP000092093"/>
    </source>
</evidence>
<dbReference type="EMBL" id="LJOW01000194">
    <property type="protein sequence ID" value="OBQ39558.1"/>
    <property type="molecule type" value="Genomic_DNA"/>
</dbReference>
<organism evidence="1 2">
    <name type="scientific">Aphanizomenon flos-aquae WA102</name>
    <dbReference type="NCBI Taxonomy" id="1710896"/>
    <lineage>
        <taxon>Bacteria</taxon>
        <taxon>Bacillati</taxon>
        <taxon>Cyanobacteriota</taxon>
        <taxon>Cyanophyceae</taxon>
        <taxon>Nostocales</taxon>
        <taxon>Aphanizomenonaceae</taxon>
        <taxon>Aphanizomenon</taxon>
    </lineage>
</organism>
<name>A0A1B7WR22_APHFL</name>
<dbReference type="Gene3D" id="1.10.1660.10">
    <property type="match status" value="1"/>
</dbReference>
<evidence type="ECO:0008006" key="3">
    <source>
        <dbReference type="Google" id="ProtNLM"/>
    </source>
</evidence>
<protein>
    <recommendedName>
        <fullName evidence="3">HTH merR-type domain-containing protein</fullName>
    </recommendedName>
</protein>
<sequence>MASGFTRQETIALTSISSGRLSYLDRTGLVVPEKFGNPQHPKVVYKWQQILEIKTIERLREKLSLQETRKVLDFLKSRNHEYSFFQHRLVFVNSQLYLIENMQDFGLMVLETSGKNQGQVVIHEIGEIGDIITELTIEAEKHHVLDFDKRTGLVLKR</sequence>
<reference evidence="1 2" key="1">
    <citation type="submission" date="2015-09" db="EMBL/GenBank/DDBJ databases">
        <title>Aphanizomenon flos-aquae WA102.</title>
        <authorList>
            <person name="Driscoll C."/>
        </authorList>
    </citation>
    <scope>NUCLEOTIDE SEQUENCE [LARGE SCALE GENOMIC DNA]</scope>
    <source>
        <strain evidence="1">WA102</strain>
    </source>
</reference>
<accession>A0A1B7WR22</accession>
<dbReference type="PATRIC" id="fig|1710896.3.peg.1464"/>
<proteinExistence type="predicted"/>
<dbReference type="Proteomes" id="UP000092093">
    <property type="component" value="Unassembled WGS sequence"/>
</dbReference>
<evidence type="ECO:0000313" key="1">
    <source>
        <dbReference type="EMBL" id="OBQ39558.1"/>
    </source>
</evidence>
<gene>
    <name evidence="1" type="ORF">AN484_23230</name>
</gene>
<dbReference type="AlphaFoldDB" id="A0A1B7WR22"/>